<dbReference type="SUPFAM" id="SSF63829">
    <property type="entry name" value="Calcium-dependent phosphotriesterase"/>
    <property type="match status" value="1"/>
</dbReference>
<feature type="signal peptide" evidence="1">
    <location>
        <begin position="1"/>
        <end position="33"/>
    </location>
</feature>
<comment type="caution">
    <text evidence="2">The sequence shown here is derived from an EMBL/GenBank/DDBJ whole genome shotgun (WGS) entry which is preliminary data.</text>
</comment>
<sequence length="375" mass="39371">MRRRVFVRGLATTGAGLALPAALPAVLAGTAAAAPRPASAAASWREVPAPGGQPASRLYGVAAARPDLAWAVGTQGLDSTSDGTAIALSWDGTAWSATDLSHLTYATLRSVAVSPSGGAAWAVGTDTAGHDQLLTWDGTTWREASFPGRGEAGTQVTDVAAGPDGRFWASGRHGGRAGLLRGDGKTWRWCRPLPDEAAPTPSGVHVTPGGEVWVFGDVIARWDGAWTVVPRLLGIRASVSGLLPVAHDDIWLTGWGYGIGGPADKPPSVRLEHWDGTKWNGVKGPFGVGMLTSIVGDADGRPDRISGWDFWDQKRAHYLRWDGTAWVSERGPETPSVALPVALARIPGTDGGLWSVGTTSFYPYPPARNRVERLG</sequence>
<dbReference type="InterPro" id="IPR006311">
    <property type="entry name" value="TAT_signal"/>
</dbReference>
<evidence type="ECO:0000256" key="1">
    <source>
        <dbReference type="SAM" id="SignalP"/>
    </source>
</evidence>
<reference evidence="2 3" key="1">
    <citation type="submission" date="2024-06" db="EMBL/GenBank/DDBJ databases">
        <title>The Natural Products Discovery Center: Release of the First 8490 Sequenced Strains for Exploring Actinobacteria Biosynthetic Diversity.</title>
        <authorList>
            <person name="Kalkreuter E."/>
            <person name="Kautsar S.A."/>
            <person name="Yang D."/>
            <person name="Bader C.D."/>
            <person name="Teijaro C.N."/>
            <person name="Fluegel L."/>
            <person name="Davis C.M."/>
            <person name="Simpson J.R."/>
            <person name="Lauterbach L."/>
            <person name="Steele A.D."/>
            <person name="Gui C."/>
            <person name="Meng S."/>
            <person name="Li G."/>
            <person name="Viehrig K."/>
            <person name="Ye F."/>
            <person name="Su P."/>
            <person name="Kiefer A.F."/>
            <person name="Nichols A."/>
            <person name="Cepeda A.J."/>
            <person name="Yan W."/>
            <person name="Fan B."/>
            <person name="Jiang Y."/>
            <person name="Adhikari A."/>
            <person name="Zheng C.-J."/>
            <person name="Schuster L."/>
            <person name="Cowan T.M."/>
            <person name="Smanski M.J."/>
            <person name="Chevrette M.G."/>
            <person name="De Carvalho L.P.S."/>
            <person name="Shen B."/>
        </authorList>
    </citation>
    <scope>NUCLEOTIDE SEQUENCE [LARGE SCALE GENOMIC DNA]</scope>
    <source>
        <strain evidence="2 3">NPDC047833</strain>
    </source>
</reference>
<dbReference type="Gene3D" id="2.130.10.10">
    <property type="entry name" value="YVTN repeat-like/Quinoprotein amine dehydrogenase"/>
    <property type="match status" value="1"/>
</dbReference>
<organism evidence="2 3">
    <name type="scientific">Streptomyces huasconensis</name>
    <dbReference type="NCBI Taxonomy" id="1854574"/>
    <lineage>
        <taxon>Bacteria</taxon>
        <taxon>Bacillati</taxon>
        <taxon>Actinomycetota</taxon>
        <taxon>Actinomycetes</taxon>
        <taxon>Kitasatosporales</taxon>
        <taxon>Streptomycetaceae</taxon>
        <taxon>Streptomyces</taxon>
    </lineage>
</organism>
<gene>
    <name evidence="2" type="ORF">AB0887_36355</name>
</gene>
<evidence type="ECO:0000313" key="3">
    <source>
        <dbReference type="Proteomes" id="UP001553843"/>
    </source>
</evidence>
<keyword evidence="1" id="KW-0732">Signal</keyword>
<protein>
    <submittedName>
        <fullName evidence="2">Uncharacterized protein</fullName>
    </submittedName>
</protein>
<dbReference type="Proteomes" id="UP001553843">
    <property type="component" value="Unassembled WGS sequence"/>
</dbReference>
<name>A0ABV3M6S0_9ACTN</name>
<dbReference type="InterPro" id="IPR015943">
    <property type="entry name" value="WD40/YVTN_repeat-like_dom_sf"/>
</dbReference>
<dbReference type="RefSeq" id="WP_359780395.1">
    <property type="nucleotide sequence ID" value="NZ_JBEYRR010000008.1"/>
</dbReference>
<keyword evidence="3" id="KW-1185">Reference proteome</keyword>
<proteinExistence type="predicted"/>
<feature type="chain" id="PRO_5046043490" evidence="1">
    <location>
        <begin position="34"/>
        <end position="375"/>
    </location>
</feature>
<accession>A0ABV3M6S0</accession>
<dbReference type="EMBL" id="JBEYRS010000025">
    <property type="protein sequence ID" value="MEW2367398.1"/>
    <property type="molecule type" value="Genomic_DNA"/>
</dbReference>
<evidence type="ECO:0000313" key="2">
    <source>
        <dbReference type="EMBL" id="MEW2367398.1"/>
    </source>
</evidence>
<dbReference type="PROSITE" id="PS51318">
    <property type="entry name" value="TAT"/>
    <property type="match status" value="1"/>
</dbReference>